<name>A0ABW0UI40_9STRE</name>
<reference evidence="2" key="1">
    <citation type="journal article" date="2019" name="Int. J. Syst. Evol. Microbiol.">
        <title>The Global Catalogue of Microorganisms (GCM) 10K type strain sequencing project: providing services to taxonomists for standard genome sequencing and annotation.</title>
        <authorList>
            <consortium name="The Broad Institute Genomics Platform"/>
            <consortium name="The Broad Institute Genome Sequencing Center for Infectious Disease"/>
            <person name="Wu L."/>
            <person name="Ma J."/>
        </authorList>
    </citation>
    <scope>NUCLEOTIDE SEQUENCE [LARGE SCALE GENOMIC DNA]</scope>
    <source>
        <strain evidence="2">DT43</strain>
    </source>
</reference>
<gene>
    <name evidence="1" type="ORF">ACFPQ3_08320</name>
</gene>
<protein>
    <recommendedName>
        <fullName evidence="3">Transposase</fullName>
    </recommendedName>
</protein>
<dbReference type="Proteomes" id="UP001596110">
    <property type="component" value="Unassembled WGS sequence"/>
</dbReference>
<evidence type="ECO:0000313" key="1">
    <source>
        <dbReference type="EMBL" id="MFC5631576.1"/>
    </source>
</evidence>
<evidence type="ECO:0008006" key="3">
    <source>
        <dbReference type="Google" id="ProtNLM"/>
    </source>
</evidence>
<proteinExistence type="predicted"/>
<dbReference type="EMBL" id="JBHSOJ010000022">
    <property type="protein sequence ID" value="MFC5631576.1"/>
    <property type="molecule type" value="Genomic_DNA"/>
</dbReference>
<accession>A0ABW0UI40</accession>
<sequence length="53" mass="6049">MFYIDETGIDTSLYRKNGRAKREQKVYSTLVADDLNGWISIVVDQIDSVLLPT</sequence>
<keyword evidence="2" id="KW-1185">Reference proteome</keyword>
<evidence type="ECO:0000313" key="2">
    <source>
        <dbReference type="Proteomes" id="UP001596110"/>
    </source>
</evidence>
<organism evidence="1 2">
    <name type="scientific">Streptococcus caledonicus</name>
    <dbReference type="NCBI Taxonomy" id="2614158"/>
    <lineage>
        <taxon>Bacteria</taxon>
        <taxon>Bacillati</taxon>
        <taxon>Bacillota</taxon>
        <taxon>Bacilli</taxon>
        <taxon>Lactobacillales</taxon>
        <taxon>Streptococcaceae</taxon>
        <taxon>Streptococcus</taxon>
    </lineage>
</organism>
<dbReference type="RefSeq" id="WP_162012369.1">
    <property type="nucleotide sequence ID" value="NZ_JBHSOJ010000022.1"/>
</dbReference>
<comment type="caution">
    <text evidence="1">The sequence shown here is derived from an EMBL/GenBank/DDBJ whole genome shotgun (WGS) entry which is preliminary data.</text>
</comment>